<feature type="compositionally biased region" description="Basic and acidic residues" evidence="1">
    <location>
        <begin position="344"/>
        <end position="353"/>
    </location>
</feature>
<dbReference type="EMBL" id="PJBV01000013">
    <property type="protein sequence ID" value="PKH42203.1"/>
    <property type="molecule type" value="Genomic_DNA"/>
</dbReference>
<evidence type="ECO:0000313" key="2">
    <source>
        <dbReference type="EMBL" id="PKH42203.1"/>
    </source>
</evidence>
<reference evidence="4" key="1">
    <citation type="submission" date="2016-10" db="EMBL/GenBank/DDBJ databases">
        <authorList>
            <person name="Varghese N."/>
            <person name="Submissions S."/>
        </authorList>
    </citation>
    <scope>NUCLEOTIDE SEQUENCE [LARGE SCALE GENOMIC DNA]</scope>
    <source>
        <strain evidence="4">CGMCC 1.10697</strain>
    </source>
</reference>
<dbReference type="STRING" id="748909.SAMN05192575_10798"/>
<evidence type="ECO:0000313" key="3">
    <source>
        <dbReference type="EMBL" id="SFB31379.1"/>
    </source>
</evidence>
<sequence>MSITWGDLRSWRAAGVTSASDLLRADIKALELARDAVESDAIPASFEGFARIAAVARQAALVATMETHLEGLTSFERTVYGQVATVTSIERAVQDVDTDAAAQQFSIDSSGTVSDVSPPRTFDNTFERNEHQDGRRRQLEALVARMTAALDDAYAVDSAIIGARPHGSFSDDGPDYVVDPEVEREWATMSDDERRAVIEHIAEEQAREAGVDDFEVRIEDLEDADGDGVDDDPDTDSRGSWSEDDRVLRIDEGNLDDPTILGTVAHEVRHAEQRKAVDDLPWWPWEDYHGPPGVSQEEVESWEDNFDDYKTSDDDGFDAYHDQPVEADARETGGGYLDDLDRDDLERIREEAR</sequence>
<dbReference type="EMBL" id="FOKC01000007">
    <property type="protein sequence ID" value="SFB31379.1"/>
    <property type="molecule type" value="Genomic_DNA"/>
</dbReference>
<dbReference type="RefSeq" id="WP_091199661.1">
    <property type="nucleotide sequence ID" value="NZ_FOKC01000007.1"/>
</dbReference>
<evidence type="ECO:0000256" key="1">
    <source>
        <dbReference type="SAM" id="MobiDB-lite"/>
    </source>
</evidence>
<protein>
    <submittedName>
        <fullName evidence="3">Uncharacterized protein</fullName>
    </submittedName>
</protein>
<keyword evidence="5" id="KW-1185">Reference proteome</keyword>
<feature type="region of interest" description="Disordered" evidence="1">
    <location>
        <begin position="287"/>
        <end position="353"/>
    </location>
</feature>
<evidence type="ECO:0000313" key="4">
    <source>
        <dbReference type="Proteomes" id="UP000199113"/>
    </source>
</evidence>
<reference evidence="2 5" key="3">
    <citation type="submission" date="2017-12" db="EMBL/GenBank/DDBJ databases">
        <title>Pharmacopeia of the Arctic Ocean.</title>
        <authorList>
            <person name="Collins E."/>
            <person name="Ducluzeau A.-L."/>
        </authorList>
    </citation>
    <scope>NUCLEOTIDE SEQUENCE [LARGE SCALE GENOMIC DNA]</scope>
    <source>
        <strain evidence="2 5">DSM 23325</strain>
    </source>
</reference>
<dbReference type="Proteomes" id="UP000233565">
    <property type="component" value="Unassembled WGS sequence"/>
</dbReference>
<dbReference type="OrthoDB" id="3758331at2"/>
<proteinExistence type="predicted"/>
<feature type="compositionally biased region" description="Basic and acidic residues" evidence="1">
    <location>
        <begin position="307"/>
        <end position="331"/>
    </location>
</feature>
<reference evidence="3" key="2">
    <citation type="submission" date="2016-10" db="EMBL/GenBank/DDBJ databases">
        <authorList>
            <person name="de Groot N.N."/>
        </authorList>
    </citation>
    <scope>NUCLEOTIDE SEQUENCE [LARGE SCALE GENOMIC DNA]</scope>
    <source>
        <strain evidence="3">CGMCC 1.10697</strain>
    </source>
</reference>
<dbReference type="Proteomes" id="UP000199113">
    <property type="component" value="Unassembled WGS sequence"/>
</dbReference>
<evidence type="ECO:0000313" key="5">
    <source>
        <dbReference type="Proteomes" id="UP000233565"/>
    </source>
</evidence>
<name>A0A1I1A051_9ACTN</name>
<feature type="region of interest" description="Disordered" evidence="1">
    <location>
        <begin position="221"/>
        <end position="258"/>
    </location>
</feature>
<dbReference type="AlphaFoldDB" id="A0A1I1A051"/>
<organism evidence="3 4">
    <name type="scientific">Nocardioides alpinus</name>
    <dbReference type="NCBI Taxonomy" id="748909"/>
    <lineage>
        <taxon>Bacteria</taxon>
        <taxon>Bacillati</taxon>
        <taxon>Actinomycetota</taxon>
        <taxon>Actinomycetes</taxon>
        <taxon>Propionibacteriales</taxon>
        <taxon>Nocardioidaceae</taxon>
        <taxon>Nocardioides</taxon>
    </lineage>
</organism>
<gene>
    <name evidence="2" type="ORF">CXG46_06935</name>
    <name evidence="3" type="ORF">SAMN05192575_10798</name>
</gene>
<accession>A0A1I1A051</accession>
<feature type="compositionally biased region" description="Acidic residues" evidence="1">
    <location>
        <begin position="221"/>
        <end position="234"/>
    </location>
</feature>
<feature type="compositionally biased region" description="Basic and acidic residues" evidence="1">
    <location>
        <begin position="235"/>
        <end position="252"/>
    </location>
</feature>
<feature type="compositionally biased region" description="Acidic residues" evidence="1">
    <location>
        <begin position="297"/>
        <end position="306"/>
    </location>
</feature>